<name>A0ABR4USJ5_9FLAO</name>
<protein>
    <recommendedName>
        <fullName evidence="3">Secreted protein</fullName>
    </recommendedName>
</protein>
<organism evidence="1 2">
    <name type="scientific">Chryseobacterium vrystaatense</name>
    <dbReference type="NCBI Taxonomy" id="307480"/>
    <lineage>
        <taxon>Bacteria</taxon>
        <taxon>Pseudomonadati</taxon>
        <taxon>Bacteroidota</taxon>
        <taxon>Flavobacteriia</taxon>
        <taxon>Flavobacteriales</taxon>
        <taxon>Weeksellaceae</taxon>
        <taxon>Chryseobacterium group</taxon>
        <taxon>Chryseobacterium</taxon>
    </lineage>
</organism>
<evidence type="ECO:0000313" key="2">
    <source>
        <dbReference type="Proteomes" id="UP000028719"/>
    </source>
</evidence>
<evidence type="ECO:0000313" key="1">
    <source>
        <dbReference type="EMBL" id="KFF28249.1"/>
    </source>
</evidence>
<dbReference type="Proteomes" id="UP000028719">
    <property type="component" value="Unassembled WGS sequence"/>
</dbReference>
<sequence>MTFFSCWFLVACFVAWVRQFNWTYFNKLFFFFLKADINLVFPGIFHLAQDRPLRFLITGLQFHHNVPENKSEIQ</sequence>
<proteinExistence type="predicted"/>
<evidence type="ECO:0008006" key="3">
    <source>
        <dbReference type="Google" id="ProtNLM"/>
    </source>
</evidence>
<keyword evidence="2" id="KW-1185">Reference proteome</keyword>
<dbReference type="EMBL" id="JPRI01000001">
    <property type="protein sequence ID" value="KFF28249.1"/>
    <property type="molecule type" value="Genomic_DNA"/>
</dbReference>
<reference evidence="1 2" key="1">
    <citation type="submission" date="2014-07" db="EMBL/GenBank/DDBJ databases">
        <title>Genome of Chryseobacterium vrystaatense LMG 22846.</title>
        <authorList>
            <person name="Pipes S.E."/>
            <person name="Stropko S.J."/>
            <person name="Newman J.D."/>
        </authorList>
    </citation>
    <scope>NUCLEOTIDE SEQUENCE [LARGE SCALE GENOMIC DNA]</scope>
    <source>
        <strain evidence="1 2">LMG 22846</strain>
    </source>
</reference>
<accession>A0ABR4USJ5</accession>
<comment type="caution">
    <text evidence="1">The sequence shown here is derived from an EMBL/GenBank/DDBJ whole genome shotgun (WGS) entry which is preliminary data.</text>
</comment>
<gene>
    <name evidence="1" type="ORF">IW16_03275</name>
</gene>